<protein>
    <submittedName>
        <fullName evidence="1">Uncharacterized protein</fullName>
    </submittedName>
</protein>
<accession>A0A2P2Q6Y8</accession>
<dbReference type="AlphaFoldDB" id="A0A2P2Q6Y8"/>
<sequence length="27" mass="2892">MMAWILCDGQENEAPGAAILACKQQSI</sequence>
<proteinExistence type="predicted"/>
<reference evidence="1" key="1">
    <citation type="submission" date="2018-02" db="EMBL/GenBank/DDBJ databases">
        <title>Rhizophora mucronata_Transcriptome.</title>
        <authorList>
            <person name="Meera S.P."/>
            <person name="Sreeshan A."/>
            <person name="Augustine A."/>
        </authorList>
    </citation>
    <scope>NUCLEOTIDE SEQUENCE</scope>
    <source>
        <tissue evidence="1">Leaf</tissue>
    </source>
</reference>
<name>A0A2P2Q6Y8_RHIMU</name>
<evidence type="ECO:0000313" key="1">
    <source>
        <dbReference type="EMBL" id="MBX62720.1"/>
    </source>
</evidence>
<dbReference type="EMBL" id="GGEC01082236">
    <property type="protein sequence ID" value="MBX62720.1"/>
    <property type="molecule type" value="Transcribed_RNA"/>
</dbReference>
<organism evidence="1">
    <name type="scientific">Rhizophora mucronata</name>
    <name type="common">Asiatic mangrove</name>
    <dbReference type="NCBI Taxonomy" id="61149"/>
    <lineage>
        <taxon>Eukaryota</taxon>
        <taxon>Viridiplantae</taxon>
        <taxon>Streptophyta</taxon>
        <taxon>Embryophyta</taxon>
        <taxon>Tracheophyta</taxon>
        <taxon>Spermatophyta</taxon>
        <taxon>Magnoliopsida</taxon>
        <taxon>eudicotyledons</taxon>
        <taxon>Gunneridae</taxon>
        <taxon>Pentapetalae</taxon>
        <taxon>rosids</taxon>
        <taxon>fabids</taxon>
        <taxon>Malpighiales</taxon>
        <taxon>Rhizophoraceae</taxon>
        <taxon>Rhizophora</taxon>
    </lineage>
</organism>